<feature type="chain" id="PRO_5022701600" description="carboxypeptidase T" evidence="13">
    <location>
        <begin position="22"/>
        <end position="802"/>
    </location>
</feature>
<evidence type="ECO:0000256" key="3">
    <source>
        <dbReference type="ARBA" id="ARBA00022645"/>
    </source>
</evidence>
<keyword evidence="4" id="KW-0645">Protease</keyword>
<keyword evidence="9" id="KW-0482">Metalloprotease</keyword>
<dbReference type="GO" id="GO:0004181">
    <property type="term" value="F:metallocarboxypeptidase activity"/>
    <property type="evidence" value="ECO:0007669"/>
    <property type="project" value="InterPro"/>
</dbReference>
<keyword evidence="3" id="KW-0121">Carboxypeptidase</keyword>
<dbReference type="Proteomes" id="UP000321721">
    <property type="component" value="Unassembled WGS sequence"/>
</dbReference>
<dbReference type="FunFam" id="3.40.630.10:FF:000084">
    <property type="entry name" value="Carboxypeptidase B2"/>
    <property type="match status" value="1"/>
</dbReference>
<reference evidence="15 16" key="1">
    <citation type="submission" date="2019-08" db="EMBL/GenBank/DDBJ databases">
        <title>Genome of Vicingus serpentipes NCIMB 15042.</title>
        <authorList>
            <person name="Bowman J.P."/>
        </authorList>
    </citation>
    <scope>NUCLEOTIDE SEQUENCE [LARGE SCALE GENOMIC DNA]</scope>
    <source>
        <strain evidence="15 16">NCIMB 15042</strain>
    </source>
</reference>
<feature type="domain" description="Peptidase M14" evidence="14">
    <location>
        <begin position="129"/>
        <end position="434"/>
    </location>
</feature>
<organism evidence="15 16">
    <name type="scientific">Vicingus serpentipes</name>
    <dbReference type="NCBI Taxonomy" id="1926625"/>
    <lineage>
        <taxon>Bacteria</taxon>
        <taxon>Pseudomonadati</taxon>
        <taxon>Bacteroidota</taxon>
        <taxon>Flavobacteriia</taxon>
        <taxon>Flavobacteriales</taxon>
        <taxon>Vicingaceae</taxon>
        <taxon>Vicingus</taxon>
    </lineage>
</organism>
<evidence type="ECO:0000256" key="10">
    <source>
        <dbReference type="ARBA" id="ARBA00050859"/>
    </source>
</evidence>
<feature type="signal peptide" evidence="13">
    <location>
        <begin position="1"/>
        <end position="21"/>
    </location>
</feature>
<dbReference type="PROSITE" id="PS52035">
    <property type="entry name" value="PEPTIDASE_M14"/>
    <property type="match status" value="1"/>
</dbReference>
<evidence type="ECO:0000256" key="11">
    <source>
        <dbReference type="ARBA" id="ARBA00066554"/>
    </source>
</evidence>
<dbReference type="InterPro" id="IPR026444">
    <property type="entry name" value="Secre_tail"/>
</dbReference>
<evidence type="ECO:0000256" key="7">
    <source>
        <dbReference type="ARBA" id="ARBA00022801"/>
    </source>
</evidence>
<dbReference type="Gene3D" id="3.40.630.10">
    <property type="entry name" value="Zn peptidases"/>
    <property type="match status" value="1"/>
</dbReference>
<keyword evidence="7" id="KW-0378">Hydrolase</keyword>
<dbReference type="Pfam" id="PF00246">
    <property type="entry name" value="Peptidase_M14"/>
    <property type="match status" value="1"/>
</dbReference>
<evidence type="ECO:0000256" key="8">
    <source>
        <dbReference type="ARBA" id="ARBA00022833"/>
    </source>
</evidence>
<dbReference type="GO" id="GO:0008270">
    <property type="term" value="F:zinc ion binding"/>
    <property type="evidence" value="ECO:0007669"/>
    <property type="project" value="InterPro"/>
</dbReference>
<dbReference type="EC" id="3.4.17.18" evidence="11"/>
<feature type="active site" description="Proton donor/acceptor" evidence="12">
    <location>
        <position position="401"/>
    </location>
</feature>
<dbReference type="OrthoDB" id="9808753at2"/>
<dbReference type="InterPro" id="IPR033810">
    <property type="entry name" value="Carboxypeptidase_T"/>
</dbReference>
<protein>
    <recommendedName>
        <fullName evidence="11">carboxypeptidase T</fullName>
        <ecNumber evidence="11">3.4.17.18</ecNumber>
    </recommendedName>
</protein>
<accession>A0A5C6RRG8</accession>
<evidence type="ECO:0000256" key="6">
    <source>
        <dbReference type="ARBA" id="ARBA00022729"/>
    </source>
</evidence>
<evidence type="ECO:0000256" key="12">
    <source>
        <dbReference type="PROSITE-ProRule" id="PRU01379"/>
    </source>
</evidence>
<name>A0A5C6RRG8_9FLAO</name>
<dbReference type="InterPro" id="IPR000834">
    <property type="entry name" value="Peptidase_M14"/>
</dbReference>
<dbReference type="AlphaFoldDB" id="A0A5C6RRG8"/>
<evidence type="ECO:0000313" key="16">
    <source>
        <dbReference type="Proteomes" id="UP000321721"/>
    </source>
</evidence>
<dbReference type="SUPFAM" id="SSF53187">
    <property type="entry name" value="Zn-dependent exopeptidases"/>
    <property type="match status" value="1"/>
</dbReference>
<dbReference type="GO" id="GO:0006508">
    <property type="term" value="P:proteolysis"/>
    <property type="evidence" value="ECO:0007669"/>
    <property type="project" value="UniProtKB-KW"/>
</dbReference>
<gene>
    <name evidence="15" type="ORF">FRY74_08865</name>
</gene>
<sequence>MKQTFSILLCLLISTFSFSQKQTEKYSKARIFYNTPETYKALNNSGIPMDHGVHKKGVFIESDFSVSELNTAKNLGATVEIIIDDVKKYYVERNKNAKGSTFKNNSCSGGNSGTSIANPVNYNHGSMGGFMTYAEVMAEIDDMATLYPNLITARAPIDTFTTHDGNNLFWVRMSDNANTDENEPEMLYDAVHHAREAISVHQLVFYMWYLLENYATDPEIQAILDNTELYFVPFINPDGFLYNESTDPNGGGMWRKNRRNHLDGNFGVDNNRNYDYIDGANGSVWGTTGISFDTGNDTHCGPNAFSEPENQAMKWFVNQHEFKIALNNHSYSNLLLYPFGFETGKYCPDDADFVAISDAMVAENNYANSVGWELYPTSGGSDDWMYGDTTEHSKIYSFTPEIGSGAQGFWPIEADIDQLCHDMIHLNLTAAHLLNNYAEAEDLKSLMIANQVGFLNYSLTRLDFNGTGNFTVTITPVTSNIISVGSANAHNGMSFNQTNLDSISYTLSSSITPGELVSYIITVDNGLFTIDYPVTKIYGAQQTILDDNANDLTNWSVSQTWNTTNSTYYSASSSITDSPSGNYSNSINKTITLTNEIDLNGAVTANMSFYAKWAIEAGWDYVQVEVSTDNGSNWIPQCGNYTKIGNSNQDNNQPLYDGFQSSWVLEEIDLSDYINENILVRFQIVSDNFQTEDGFYFDDFKVNAVYGTTGFNSLYENLAFLGQSSPNPTKDFATIKYVLNQNTNSAVLNLTNELGQVVLKQELSSNSKSVTISTKNVAAGIYYYFIDNNGTRSETKKMVIVK</sequence>
<dbReference type="Pfam" id="PF18962">
    <property type="entry name" value="Por_Secre_tail"/>
    <property type="match status" value="1"/>
</dbReference>
<comment type="similarity">
    <text evidence="2 12">Belongs to the peptidase M14 family.</text>
</comment>
<dbReference type="Pfam" id="PF20773">
    <property type="entry name" value="InhA-like_MAM"/>
    <property type="match status" value="1"/>
</dbReference>
<dbReference type="PRINTS" id="PR00765">
    <property type="entry name" value="CRBOXYPTASEA"/>
</dbReference>
<keyword evidence="8" id="KW-0862">Zinc</keyword>
<evidence type="ECO:0000256" key="5">
    <source>
        <dbReference type="ARBA" id="ARBA00022723"/>
    </source>
</evidence>
<evidence type="ECO:0000256" key="4">
    <source>
        <dbReference type="ARBA" id="ARBA00022670"/>
    </source>
</evidence>
<keyword evidence="6 13" id="KW-0732">Signal</keyword>
<comment type="caution">
    <text evidence="15">The sequence shown here is derived from an EMBL/GenBank/DDBJ whole genome shotgun (WGS) entry which is preliminary data.</text>
</comment>
<dbReference type="PROSITE" id="PS00133">
    <property type="entry name" value="CARBOXYPEPT_ZN_2"/>
    <property type="match status" value="1"/>
</dbReference>
<evidence type="ECO:0000256" key="13">
    <source>
        <dbReference type="SAM" id="SignalP"/>
    </source>
</evidence>
<evidence type="ECO:0000256" key="2">
    <source>
        <dbReference type="ARBA" id="ARBA00005988"/>
    </source>
</evidence>
<evidence type="ECO:0000259" key="14">
    <source>
        <dbReference type="PROSITE" id="PS52035"/>
    </source>
</evidence>
<evidence type="ECO:0000256" key="9">
    <source>
        <dbReference type="ARBA" id="ARBA00023049"/>
    </source>
</evidence>
<proteinExistence type="inferred from homology"/>
<comment type="catalytic activity">
    <reaction evidence="10">
        <text>Releases a C-terminal residue, which may be hydrophobic or positively charged.</text>
        <dbReference type="EC" id="3.4.17.18"/>
    </reaction>
</comment>
<dbReference type="EMBL" id="VOOS01000004">
    <property type="protein sequence ID" value="TXB64554.1"/>
    <property type="molecule type" value="Genomic_DNA"/>
</dbReference>
<dbReference type="InterPro" id="IPR057247">
    <property type="entry name" value="CARBOXYPEPT_ZN_2"/>
</dbReference>
<keyword evidence="16" id="KW-1185">Reference proteome</keyword>
<dbReference type="PANTHER" id="PTHR11705:SF143">
    <property type="entry name" value="SLL0236 PROTEIN"/>
    <property type="match status" value="1"/>
</dbReference>
<dbReference type="RefSeq" id="WP_147100646.1">
    <property type="nucleotide sequence ID" value="NZ_VOOS01000004.1"/>
</dbReference>
<dbReference type="NCBIfam" id="TIGR04183">
    <property type="entry name" value="Por_Secre_tail"/>
    <property type="match status" value="1"/>
</dbReference>
<dbReference type="CDD" id="cd03859">
    <property type="entry name" value="M14_CPT"/>
    <property type="match status" value="1"/>
</dbReference>
<dbReference type="GO" id="GO:0005615">
    <property type="term" value="C:extracellular space"/>
    <property type="evidence" value="ECO:0007669"/>
    <property type="project" value="TreeGrafter"/>
</dbReference>
<keyword evidence="5" id="KW-0479">Metal-binding</keyword>
<comment type="cofactor">
    <cofactor evidence="1">
        <name>Zn(2+)</name>
        <dbReference type="ChEBI" id="CHEBI:29105"/>
    </cofactor>
</comment>
<dbReference type="PROSITE" id="PS00132">
    <property type="entry name" value="CARBOXYPEPT_ZN_1"/>
    <property type="match status" value="1"/>
</dbReference>
<evidence type="ECO:0000313" key="15">
    <source>
        <dbReference type="EMBL" id="TXB64554.1"/>
    </source>
</evidence>
<dbReference type="SMART" id="SM00631">
    <property type="entry name" value="Zn_pept"/>
    <property type="match status" value="1"/>
</dbReference>
<dbReference type="PANTHER" id="PTHR11705">
    <property type="entry name" value="PROTEASE FAMILY M14 CARBOXYPEPTIDASE A,B"/>
    <property type="match status" value="1"/>
</dbReference>
<evidence type="ECO:0000256" key="1">
    <source>
        <dbReference type="ARBA" id="ARBA00001947"/>
    </source>
</evidence>
<dbReference type="InterPro" id="IPR057246">
    <property type="entry name" value="CARBOXYPEPT_ZN_1"/>
</dbReference>